<feature type="binding site" evidence="2">
    <location>
        <position position="377"/>
    </location>
    <ligand>
        <name>Fe cation</name>
        <dbReference type="ChEBI" id="CHEBI:24875"/>
    </ligand>
</feature>
<organism evidence="4 5">
    <name type="scientific">Marinobacterium aestuariivivens</name>
    <dbReference type="NCBI Taxonomy" id="1698799"/>
    <lineage>
        <taxon>Bacteria</taxon>
        <taxon>Pseudomonadati</taxon>
        <taxon>Pseudomonadota</taxon>
        <taxon>Gammaproteobacteria</taxon>
        <taxon>Oceanospirillales</taxon>
        <taxon>Oceanospirillaceae</taxon>
        <taxon>Marinobacterium</taxon>
    </lineage>
</organism>
<name>A0ABW1ZWL7_9GAMM</name>
<evidence type="ECO:0000259" key="3">
    <source>
        <dbReference type="Pfam" id="PF18073"/>
    </source>
</evidence>
<feature type="topological domain" description="Cytoplasmic" evidence="2">
    <location>
        <begin position="22"/>
        <end position="392"/>
    </location>
</feature>
<dbReference type="RefSeq" id="WP_379908147.1">
    <property type="nucleotide sequence ID" value="NZ_JBHSWE010000001.1"/>
</dbReference>
<protein>
    <recommendedName>
        <fullName evidence="2">Lipopolysaccharide assembly protein B</fullName>
    </recommendedName>
</protein>
<accession>A0ABW1ZWL7</accession>
<keyword evidence="2" id="KW-1003">Cell membrane</keyword>
<dbReference type="Pfam" id="PF13176">
    <property type="entry name" value="TPR_7"/>
    <property type="match status" value="1"/>
</dbReference>
<dbReference type="InterPro" id="IPR011990">
    <property type="entry name" value="TPR-like_helical_dom_sf"/>
</dbReference>
<dbReference type="Gene3D" id="1.25.40.10">
    <property type="entry name" value="Tetratricopeptide repeat domain"/>
    <property type="match status" value="1"/>
</dbReference>
<keyword evidence="2" id="KW-0812">Transmembrane</keyword>
<dbReference type="Pfam" id="PF18073">
    <property type="entry name" value="Zn_ribbon_LapB"/>
    <property type="match status" value="1"/>
</dbReference>
<comment type="subcellular location">
    <subcellularLocation>
        <location evidence="2">Cell inner membrane</location>
        <topology evidence="2">Single-pass membrane protein</topology>
        <orientation evidence="2">Cytoplasmic side</orientation>
    </subcellularLocation>
</comment>
<feature type="domain" description="LapB rubredoxin metal binding" evidence="3">
    <location>
        <begin position="358"/>
        <end position="383"/>
    </location>
</feature>
<keyword evidence="2" id="KW-1133">Transmembrane helix</keyword>
<keyword evidence="2" id="KW-0997">Cell inner membrane</keyword>
<dbReference type="Proteomes" id="UP001596422">
    <property type="component" value="Unassembled WGS sequence"/>
</dbReference>
<comment type="function">
    <text evidence="2">Modulates cellular lipopolysaccharide (LPS) levels by regulating LpxC, which is involved in lipid A biosynthesis. May act by modulating the proteolytic activity of FtsH towards LpxC. May also coordinate assembly of proteins involved in LPS synthesis at the plasma membrane.</text>
</comment>
<dbReference type="InterPro" id="IPR041166">
    <property type="entry name" value="Rubredoxin_2"/>
</dbReference>
<feature type="binding site" evidence="2">
    <location>
        <position position="374"/>
    </location>
    <ligand>
        <name>Fe cation</name>
        <dbReference type="ChEBI" id="CHEBI:24875"/>
    </ligand>
</feature>
<dbReference type="NCBIfam" id="NF008757">
    <property type="entry name" value="PRK11788.1-5"/>
    <property type="match status" value="1"/>
</dbReference>
<keyword evidence="2" id="KW-0802">TPR repeat</keyword>
<feature type="binding site" evidence="2">
    <location>
        <position position="363"/>
    </location>
    <ligand>
        <name>Fe cation</name>
        <dbReference type="ChEBI" id="CHEBI:24875"/>
    </ligand>
</feature>
<keyword evidence="2" id="KW-0677">Repeat</keyword>
<dbReference type="HAMAP" id="MF_00994">
    <property type="entry name" value="LPS_assembly_LapB"/>
    <property type="match status" value="1"/>
</dbReference>
<dbReference type="SUPFAM" id="SSF48452">
    <property type="entry name" value="TPR-like"/>
    <property type="match status" value="1"/>
</dbReference>
<gene>
    <name evidence="2 4" type="primary">lapB</name>
    <name evidence="4" type="ORF">ACFQDL_05440</name>
</gene>
<dbReference type="InterPro" id="IPR019734">
    <property type="entry name" value="TPR_rpt"/>
</dbReference>
<reference evidence="5" key="1">
    <citation type="journal article" date="2019" name="Int. J. Syst. Evol. Microbiol.">
        <title>The Global Catalogue of Microorganisms (GCM) 10K type strain sequencing project: providing services to taxonomists for standard genome sequencing and annotation.</title>
        <authorList>
            <consortium name="The Broad Institute Genomics Platform"/>
            <consortium name="The Broad Institute Genome Sequencing Center for Infectious Disease"/>
            <person name="Wu L."/>
            <person name="Ma J."/>
        </authorList>
    </citation>
    <scope>NUCLEOTIDE SEQUENCE [LARGE SCALE GENOMIC DNA]</scope>
    <source>
        <strain evidence="5">NBRC 111756</strain>
    </source>
</reference>
<keyword evidence="1 2" id="KW-0479">Metal-binding</keyword>
<comment type="similarity">
    <text evidence="2">Belongs to the LapB family.</text>
</comment>
<keyword evidence="2" id="KW-0408">Iron</keyword>
<proteinExistence type="inferred from homology"/>
<evidence type="ECO:0000313" key="4">
    <source>
        <dbReference type="EMBL" id="MFC6669597.1"/>
    </source>
</evidence>
<evidence type="ECO:0000313" key="5">
    <source>
        <dbReference type="Proteomes" id="UP001596422"/>
    </source>
</evidence>
<feature type="binding site" evidence="2">
    <location>
        <position position="360"/>
    </location>
    <ligand>
        <name>Fe cation</name>
        <dbReference type="ChEBI" id="CHEBI:24875"/>
    </ligand>
</feature>
<sequence length="392" mass="44370">MADVLLMVPLFMAVASGWWLGRREGSRRNLAQHPSIGRDYFTGLDYLVNERTDEAIESFIRALEVNSDTLPAHLALAKLLRRKGDVERAIGLHQDLLRRSDLSGSDRLRVRMALARDYDAVGLLDRAEALLQEIVAENPPRDQLCEALRLLIKLYEKEGEWRLALDAAERLGRDDFNDIRSELAHYCCELAEVDLRADKLESADAWLGRALMLDADSVRASLLRARVRMLRQRWRDALRSLQRVPGQDAQFVSEVLAPMTRCYRELGLLDEYDSWLRQMMSVAPSASLILALAERIGEARGLDSAAAFITEELEKRPSIKGFNRLIDIHIEQGPEKARDGLQVLRGLAGQLEQSKPVYHCNHCGFSGRTLLWQCPSCKSWGTTRPIRGLEGE</sequence>
<keyword evidence="2" id="KW-0472">Membrane</keyword>
<keyword evidence="5" id="KW-1185">Reference proteome</keyword>
<dbReference type="InterPro" id="IPR030865">
    <property type="entry name" value="LapB"/>
</dbReference>
<evidence type="ECO:0000256" key="1">
    <source>
        <dbReference type="ARBA" id="ARBA00022723"/>
    </source>
</evidence>
<comment type="caution">
    <text evidence="4">The sequence shown here is derived from an EMBL/GenBank/DDBJ whole genome shotgun (WGS) entry which is preliminary data.</text>
</comment>
<dbReference type="EMBL" id="JBHSWE010000001">
    <property type="protein sequence ID" value="MFC6669597.1"/>
    <property type="molecule type" value="Genomic_DNA"/>
</dbReference>
<evidence type="ECO:0000256" key="2">
    <source>
        <dbReference type="HAMAP-Rule" id="MF_00994"/>
    </source>
</evidence>